<gene>
    <name evidence="1" type="ORF">RRG08_022326</name>
</gene>
<name>A0AAE0ZQR1_9GAST</name>
<sequence length="91" mass="10723">MGRNVSADEHTGDLINTSVKALQLNRNCQLLNVLRKTLTLMVRKRYLKNSMLSSVREARREYEYDLLTDRTSLKSLLRLPKHMYPMEDRLV</sequence>
<proteinExistence type="predicted"/>
<keyword evidence="2" id="KW-1185">Reference proteome</keyword>
<dbReference type="AlphaFoldDB" id="A0AAE0ZQR1"/>
<protein>
    <submittedName>
        <fullName evidence="1">Uncharacterized protein</fullName>
    </submittedName>
</protein>
<reference evidence="1" key="1">
    <citation type="journal article" date="2023" name="G3 (Bethesda)">
        <title>A reference genome for the long-term kleptoplast-retaining sea slug Elysia crispata morphotype clarki.</title>
        <authorList>
            <person name="Eastman K.E."/>
            <person name="Pendleton A.L."/>
            <person name="Shaikh M.A."/>
            <person name="Suttiyut T."/>
            <person name="Ogas R."/>
            <person name="Tomko P."/>
            <person name="Gavelis G."/>
            <person name="Widhalm J.R."/>
            <person name="Wisecaver J.H."/>
        </authorList>
    </citation>
    <scope>NUCLEOTIDE SEQUENCE</scope>
    <source>
        <strain evidence="1">ECLA1</strain>
    </source>
</reference>
<evidence type="ECO:0000313" key="2">
    <source>
        <dbReference type="Proteomes" id="UP001283361"/>
    </source>
</evidence>
<dbReference type="Proteomes" id="UP001283361">
    <property type="component" value="Unassembled WGS sequence"/>
</dbReference>
<comment type="caution">
    <text evidence="1">The sequence shown here is derived from an EMBL/GenBank/DDBJ whole genome shotgun (WGS) entry which is preliminary data.</text>
</comment>
<organism evidence="1 2">
    <name type="scientific">Elysia crispata</name>
    <name type="common">lettuce slug</name>
    <dbReference type="NCBI Taxonomy" id="231223"/>
    <lineage>
        <taxon>Eukaryota</taxon>
        <taxon>Metazoa</taxon>
        <taxon>Spiralia</taxon>
        <taxon>Lophotrochozoa</taxon>
        <taxon>Mollusca</taxon>
        <taxon>Gastropoda</taxon>
        <taxon>Heterobranchia</taxon>
        <taxon>Euthyneura</taxon>
        <taxon>Panpulmonata</taxon>
        <taxon>Sacoglossa</taxon>
        <taxon>Placobranchoidea</taxon>
        <taxon>Plakobranchidae</taxon>
        <taxon>Elysia</taxon>
    </lineage>
</organism>
<evidence type="ECO:0000313" key="1">
    <source>
        <dbReference type="EMBL" id="KAK3773617.1"/>
    </source>
</evidence>
<accession>A0AAE0ZQR1</accession>
<dbReference type="EMBL" id="JAWDGP010003531">
    <property type="protein sequence ID" value="KAK3773617.1"/>
    <property type="molecule type" value="Genomic_DNA"/>
</dbReference>